<name>A0ABX0W705_9RHOB</name>
<evidence type="ECO:0000313" key="1">
    <source>
        <dbReference type="EMBL" id="NIZ60417.1"/>
    </source>
</evidence>
<comment type="caution">
    <text evidence="1">The sequence shown here is derived from an EMBL/GenBank/DDBJ whole genome shotgun (WGS) entry which is preliminary data.</text>
</comment>
<reference evidence="1 2" key="1">
    <citation type="submission" date="2018-05" db="EMBL/GenBank/DDBJ databases">
        <authorList>
            <person name="Zhang Y.-J."/>
        </authorList>
    </citation>
    <scope>NUCLEOTIDE SEQUENCE [LARGE SCALE GENOMIC DNA]</scope>
    <source>
        <strain evidence="1 2">CY04</strain>
    </source>
</reference>
<dbReference type="Proteomes" id="UP001429564">
    <property type="component" value="Unassembled WGS sequence"/>
</dbReference>
<accession>A0ABX0W705</accession>
<proteinExistence type="predicted"/>
<organism evidence="1 2">
    <name type="scientific">Parasedimentitalea denitrificans</name>
    <dbReference type="NCBI Taxonomy" id="2211118"/>
    <lineage>
        <taxon>Bacteria</taxon>
        <taxon>Pseudomonadati</taxon>
        <taxon>Pseudomonadota</taxon>
        <taxon>Alphaproteobacteria</taxon>
        <taxon>Rhodobacterales</taxon>
        <taxon>Paracoccaceae</taxon>
        <taxon>Parasedimentitalea</taxon>
    </lineage>
</organism>
<dbReference type="RefSeq" id="WP_167682982.1">
    <property type="nucleotide sequence ID" value="NZ_QHLQ01000003.1"/>
</dbReference>
<sequence length="69" mass="7311">MAQADIGGSMIEDGVLALVRDEKAKALSAREWKFRLKGYGYAIKDVSGAQVLTSLTQGVELGVLPADMA</sequence>
<gene>
    <name evidence="1" type="ORF">DL239_05445</name>
</gene>
<protein>
    <submittedName>
        <fullName evidence="1">Uncharacterized protein</fullName>
    </submittedName>
</protein>
<dbReference type="EMBL" id="QHLQ01000003">
    <property type="protein sequence ID" value="NIZ60417.1"/>
    <property type="molecule type" value="Genomic_DNA"/>
</dbReference>
<keyword evidence="2" id="KW-1185">Reference proteome</keyword>
<evidence type="ECO:0000313" key="2">
    <source>
        <dbReference type="Proteomes" id="UP001429564"/>
    </source>
</evidence>